<proteinExistence type="inferred from homology"/>
<dbReference type="CDD" id="cd00051">
    <property type="entry name" value="EFh"/>
    <property type="match status" value="2"/>
</dbReference>
<dbReference type="InterPro" id="IPR008927">
    <property type="entry name" value="6-PGluconate_DH-like_C_sf"/>
</dbReference>
<dbReference type="HAMAP" id="MF_00394">
    <property type="entry name" value="NAD_Glyc3P_dehydrog"/>
    <property type="match status" value="1"/>
</dbReference>
<comment type="caution">
    <text evidence="10">The sequence shown here is derived from an EMBL/GenBank/DDBJ whole genome shotgun (WGS) entry which is preliminary data.</text>
</comment>
<dbReference type="SUPFAM" id="SSF48179">
    <property type="entry name" value="6-phosphogluconate dehydrogenase C-terminal domain-like"/>
    <property type="match status" value="1"/>
</dbReference>
<reference evidence="10 11" key="1">
    <citation type="submission" date="2023-09" db="EMBL/GenBank/DDBJ databases">
        <title>Pangenome analysis of Batrachochytrium dendrobatidis and related Chytrids.</title>
        <authorList>
            <person name="Yacoub M.N."/>
            <person name="Stajich J.E."/>
            <person name="James T.Y."/>
        </authorList>
    </citation>
    <scope>NUCLEOTIDE SEQUENCE [LARGE SCALE GENOMIC DNA]</scope>
    <source>
        <strain evidence="10 11">JEL0888</strain>
    </source>
</reference>
<evidence type="ECO:0000256" key="1">
    <source>
        <dbReference type="ARBA" id="ARBA00005253"/>
    </source>
</evidence>
<evidence type="ECO:0000259" key="9">
    <source>
        <dbReference type="PROSITE" id="PS50222"/>
    </source>
</evidence>
<feature type="domain" description="EF-hand" evidence="9">
    <location>
        <begin position="483"/>
        <end position="518"/>
    </location>
</feature>
<feature type="compositionally biased region" description="Polar residues" evidence="8">
    <location>
        <begin position="1"/>
        <end position="15"/>
    </location>
</feature>
<feature type="region of interest" description="Disordered" evidence="8">
    <location>
        <begin position="350"/>
        <end position="375"/>
    </location>
</feature>
<feature type="domain" description="EF-hand" evidence="9">
    <location>
        <begin position="410"/>
        <end position="445"/>
    </location>
</feature>
<dbReference type="InterPro" id="IPR011128">
    <property type="entry name" value="G3P_DH_NAD-dep_N"/>
</dbReference>
<keyword evidence="11" id="KW-1185">Reference proteome</keyword>
<gene>
    <name evidence="10" type="ORF">HK105_200350</name>
</gene>
<dbReference type="EC" id="1.1.1.8" evidence="7"/>
<dbReference type="NCBIfam" id="NF000940">
    <property type="entry name" value="PRK00094.1-2"/>
    <property type="match status" value="1"/>
</dbReference>
<dbReference type="Gene3D" id="3.40.50.720">
    <property type="entry name" value="NAD(P)-binding Rossmann-like Domain"/>
    <property type="match status" value="1"/>
</dbReference>
<sequence length="518" mass="56717">MGTAFSRQDSPTTTIDADDGSDGGPERVLVLGGGNFGTCLADHLADLGNDVTIWARDSKLVEGINNDHINHKYIPGVRLAERLKATADLSHEVVSSATVIIVSIPTQHMRSVLGQIRGALTSRHLLIFVNKGIEISTGLLPNDVALEVCGTEIGERAAFLSGPSFAAEIVRRQPTAVSVASKSPLRSKRTQRLFHAPHFRVYEIHDTVGVEVAGALKNVIAVASGACMGVGFQMNSRAALITRGLAEIIRFGLALGANPLTGVGDLMLTCTSEKSRNFTVGYRIGKGETLEEITASLGSVAEGVATTKAAYELARKLNVDSPITDQVYAVLFENKPVRQAMRDLMERDPSQELRGISHASSKRPQHKQHELSPEQKQEIREAFDLFDTDGSGTIDIKELKVAMRALGFEPKKEEVKKMMSDIDKSGTGTIDFNEFLELMTAKMAEKDSREEILKAFKLFDDDETGKISFKNLKRVAKELGENLTDEELQEMIDEADRDGDGEINEEDFLRIMKKTNLY</sequence>
<name>A0ABR4NLF6_9FUNG</name>
<dbReference type="EMBL" id="JADGIZ020000001">
    <property type="protein sequence ID" value="KAL2920279.1"/>
    <property type="molecule type" value="Genomic_DNA"/>
</dbReference>
<keyword evidence="3" id="KW-0106">Calcium</keyword>
<dbReference type="PROSITE" id="PS00039">
    <property type="entry name" value="DEAD_ATP_HELICASE"/>
    <property type="match status" value="1"/>
</dbReference>
<dbReference type="PANTHER" id="PTHR11728">
    <property type="entry name" value="GLYCEROL-3-PHOSPHATE DEHYDROGENASE"/>
    <property type="match status" value="1"/>
</dbReference>
<comment type="similarity">
    <text evidence="2 6">Belongs to the NAD-dependent glycerol-3-phosphate dehydrogenase family.</text>
</comment>
<dbReference type="PROSITE" id="PS50222">
    <property type="entry name" value="EF_HAND_2"/>
    <property type="match status" value="4"/>
</dbReference>
<keyword evidence="4 6" id="KW-0560">Oxidoreductase</keyword>
<evidence type="ECO:0000256" key="6">
    <source>
        <dbReference type="RuleBase" id="RU000437"/>
    </source>
</evidence>
<dbReference type="PANTHER" id="PTHR11728:SF1">
    <property type="entry name" value="GLYCEROL-3-PHOSPHATE DEHYDROGENASE [NAD(+)] 2, CHLOROPLASTIC"/>
    <property type="match status" value="1"/>
</dbReference>
<dbReference type="PRINTS" id="PR00077">
    <property type="entry name" value="GPDHDRGNASE"/>
</dbReference>
<evidence type="ECO:0000256" key="4">
    <source>
        <dbReference type="ARBA" id="ARBA00023002"/>
    </source>
</evidence>
<dbReference type="SUPFAM" id="SSF47473">
    <property type="entry name" value="EF-hand"/>
    <property type="match status" value="1"/>
</dbReference>
<comment type="catalytic activity">
    <reaction evidence="5 7">
        <text>sn-glycerol 3-phosphate + NAD(+) = dihydroxyacetone phosphate + NADH + H(+)</text>
        <dbReference type="Rhea" id="RHEA:11092"/>
        <dbReference type="ChEBI" id="CHEBI:15378"/>
        <dbReference type="ChEBI" id="CHEBI:57540"/>
        <dbReference type="ChEBI" id="CHEBI:57597"/>
        <dbReference type="ChEBI" id="CHEBI:57642"/>
        <dbReference type="ChEBI" id="CHEBI:57945"/>
        <dbReference type="EC" id="1.1.1.8"/>
    </reaction>
</comment>
<evidence type="ECO:0000313" key="10">
    <source>
        <dbReference type="EMBL" id="KAL2920279.1"/>
    </source>
</evidence>
<evidence type="ECO:0000256" key="3">
    <source>
        <dbReference type="ARBA" id="ARBA00022837"/>
    </source>
</evidence>
<feature type="region of interest" description="Disordered" evidence="8">
    <location>
        <begin position="1"/>
        <end position="24"/>
    </location>
</feature>
<feature type="domain" description="EF-hand" evidence="9">
    <location>
        <begin position="447"/>
        <end position="482"/>
    </location>
</feature>
<feature type="domain" description="EF-hand" evidence="9">
    <location>
        <begin position="374"/>
        <end position="409"/>
    </location>
</feature>
<dbReference type="Pfam" id="PF13499">
    <property type="entry name" value="EF-hand_7"/>
    <property type="match status" value="2"/>
</dbReference>
<dbReference type="PROSITE" id="PS00018">
    <property type="entry name" value="EF_HAND_1"/>
    <property type="match status" value="3"/>
</dbReference>
<comment type="similarity">
    <text evidence="1">Belongs to the centrin family.</text>
</comment>
<dbReference type="Gene3D" id="1.10.1040.10">
    <property type="entry name" value="N-(1-d-carboxylethyl)-l-norvaline Dehydrogenase, domain 2"/>
    <property type="match status" value="1"/>
</dbReference>
<dbReference type="Gene3D" id="1.10.238.10">
    <property type="entry name" value="EF-hand"/>
    <property type="match status" value="2"/>
</dbReference>
<dbReference type="InterPro" id="IPR011992">
    <property type="entry name" value="EF-hand-dom_pair"/>
</dbReference>
<evidence type="ECO:0000256" key="8">
    <source>
        <dbReference type="SAM" id="MobiDB-lite"/>
    </source>
</evidence>
<evidence type="ECO:0000313" key="11">
    <source>
        <dbReference type="Proteomes" id="UP001527925"/>
    </source>
</evidence>
<dbReference type="InterPro" id="IPR036291">
    <property type="entry name" value="NAD(P)-bd_dom_sf"/>
</dbReference>
<dbReference type="InterPro" id="IPR006109">
    <property type="entry name" value="G3P_DH_NAD-dep_C"/>
</dbReference>
<dbReference type="InterPro" id="IPR006168">
    <property type="entry name" value="G3P_DH_NAD-dep"/>
</dbReference>
<keyword evidence="6" id="KW-0520">NAD</keyword>
<organism evidence="10 11">
    <name type="scientific">Polyrhizophydium stewartii</name>
    <dbReference type="NCBI Taxonomy" id="2732419"/>
    <lineage>
        <taxon>Eukaryota</taxon>
        <taxon>Fungi</taxon>
        <taxon>Fungi incertae sedis</taxon>
        <taxon>Chytridiomycota</taxon>
        <taxon>Chytridiomycota incertae sedis</taxon>
        <taxon>Chytridiomycetes</taxon>
        <taxon>Rhizophydiales</taxon>
        <taxon>Rhizophydiales incertae sedis</taxon>
        <taxon>Polyrhizophydium</taxon>
    </lineage>
</organism>
<dbReference type="Pfam" id="PF01210">
    <property type="entry name" value="NAD_Gly3P_dh_N"/>
    <property type="match status" value="1"/>
</dbReference>
<dbReference type="NCBIfam" id="NF000942">
    <property type="entry name" value="PRK00094.1-4"/>
    <property type="match status" value="1"/>
</dbReference>
<dbReference type="SUPFAM" id="SSF51735">
    <property type="entry name" value="NAD(P)-binding Rossmann-fold domains"/>
    <property type="match status" value="1"/>
</dbReference>
<evidence type="ECO:0000256" key="5">
    <source>
        <dbReference type="ARBA" id="ARBA00048683"/>
    </source>
</evidence>
<dbReference type="InterPro" id="IPR018247">
    <property type="entry name" value="EF_Hand_1_Ca_BS"/>
</dbReference>
<evidence type="ECO:0000256" key="7">
    <source>
        <dbReference type="RuleBase" id="RU361243"/>
    </source>
</evidence>
<dbReference type="InterPro" id="IPR000629">
    <property type="entry name" value="RNA-helicase_DEAD-box_CS"/>
</dbReference>
<evidence type="ECO:0000256" key="2">
    <source>
        <dbReference type="ARBA" id="ARBA00011009"/>
    </source>
</evidence>
<dbReference type="InterPro" id="IPR013328">
    <property type="entry name" value="6PGD_dom2"/>
</dbReference>
<dbReference type="Proteomes" id="UP001527925">
    <property type="component" value="Unassembled WGS sequence"/>
</dbReference>
<protein>
    <recommendedName>
        <fullName evidence="7">Glycerol-3-phosphate dehydrogenase [NAD(+)]</fullName>
        <ecNumber evidence="7">1.1.1.8</ecNumber>
    </recommendedName>
</protein>
<dbReference type="InterPro" id="IPR002048">
    <property type="entry name" value="EF_hand_dom"/>
</dbReference>
<dbReference type="Pfam" id="PF07479">
    <property type="entry name" value="NAD_Gly3P_dh_C"/>
    <property type="match status" value="1"/>
</dbReference>
<dbReference type="SMART" id="SM00054">
    <property type="entry name" value="EFh"/>
    <property type="match status" value="4"/>
</dbReference>
<accession>A0ABR4NLF6</accession>